<dbReference type="Proteomes" id="UP000677228">
    <property type="component" value="Unassembled WGS sequence"/>
</dbReference>
<evidence type="ECO:0000313" key="1">
    <source>
        <dbReference type="EMBL" id="CAF1126344.1"/>
    </source>
</evidence>
<sequence length="266" mass="29991">MVLLIMVLTRKTKPKVTAYKKTIPTCRSSKKLTKQQMLYELKKKGMILPLRTTKAVVKQLHVFAGNGNFNKHAQRDDSSSIRSSPAGSWPLFVSRTVANLDDDEDTTEMNVTKIAPRTYTLYNCINSKARGGTGNTSINITEYVTPLLWKAICVGRDVSLHHFSMSAETATAQYHDDHKDVSSSTFKQFDPRLLKSLSLSKFVLTFVKFLNIMCDVHPERREELTHYLSFIVKLATTFPPPLSFEYRKQFSSKAAAILSTSGVKTD</sequence>
<protein>
    <submittedName>
        <fullName evidence="1">Uncharacterized protein</fullName>
    </submittedName>
</protein>
<accession>A0A8S2EB92</accession>
<proteinExistence type="predicted"/>
<dbReference type="EMBL" id="CAJOBA010019592">
    <property type="protein sequence ID" value="CAF3904640.1"/>
    <property type="molecule type" value="Genomic_DNA"/>
</dbReference>
<gene>
    <name evidence="1" type="ORF">OVA965_LOCUS20430</name>
    <name evidence="2" type="ORF">TMI583_LOCUS20801</name>
</gene>
<dbReference type="Proteomes" id="UP000682733">
    <property type="component" value="Unassembled WGS sequence"/>
</dbReference>
<evidence type="ECO:0000313" key="2">
    <source>
        <dbReference type="EMBL" id="CAF3904640.1"/>
    </source>
</evidence>
<comment type="caution">
    <text evidence="1">The sequence shown here is derived from an EMBL/GenBank/DDBJ whole genome shotgun (WGS) entry which is preliminary data.</text>
</comment>
<dbReference type="EMBL" id="CAJNOK010010848">
    <property type="protein sequence ID" value="CAF1126344.1"/>
    <property type="molecule type" value="Genomic_DNA"/>
</dbReference>
<organism evidence="1 3">
    <name type="scientific">Didymodactylos carnosus</name>
    <dbReference type="NCBI Taxonomy" id="1234261"/>
    <lineage>
        <taxon>Eukaryota</taxon>
        <taxon>Metazoa</taxon>
        <taxon>Spiralia</taxon>
        <taxon>Gnathifera</taxon>
        <taxon>Rotifera</taxon>
        <taxon>Eurotatoria</taxon>
        <taxon>Bdelloidea</taxon>
        <taxon>Philodinida</taxon>
        <taxon>Philodinidae</taxon>
        <taxon>Didymodactylos</taxon>
    </lineage>
</organism>
<dbReference type="AlphaFoldDB" id="A0A8S2EB92"/>
<evidence type="ECO:0000313" key="3">
    <source>
        <dbReference type="Proteomes" id="UP000677228"/>
    </source>
</evidence>
<name>A0A8S2EB92_9BILA</name>
<reference evidence="1" key="1">
    <citation type="submission" date="2021-02" db="EMBL/GenBank/DDBJ databases">
        <authorList>
            <person name="Nowell W R."/>
        </authorList>
    </citation>
    <scope>NUCLEOTIDE SEQUENCE</scope>
</reference>